<comment type="caution">
    <text evidence="1">The sequence shown here is derived from an EMBL/GenBank/DDBJ whole genome shotgun (WGS) entry which is preliminary data.</text>
</comment>
<reference evidence="1" key="1">
    <citation type="journal article" date="2015" name="Nature">
        <title>Complex archaea that bridge the gap between prokaryotes and eukaryotes.</title>
        <authorList>
            <person name="Spang A."/>
            <person name="Saw J.H."/>
            <person name="Jorgensen S.L."/>
            <person name="Zaremba-Niedzwiedzka K."/>
            <person name="Martijn J."/>
            <person name="Lind A.E."/>
            <person name="van Eijk R."/>
            <person name="Schleper C."/>
            <person name="Guy L."/>
            <person name="Ettema T.J."/>
        </authorList>
    </citation>
    <scope>NUCLEOTIDE SEQUENCE</scope>
</reference>
<evidence type="ECO:0000313" key="1">
    <source>
        <dbReference type="EMBL" id="KKK76294.1"/>
    </source>
</evidence>
<sequence>MDYLESLRKRVVEQYLDNPTGAGNSFDEILCWEIHTNGLTFLWLAEKWNISVTALGELIYDHCKKLEKLLVVNHDYERK</sequence>
<accession>A0A0F9ACS0</accession>
<proteinExistence type="predicted"/>
<gene>
    <name evidence="1" type="ORF">LCGC14_2865090</name>
</gene>
<dbReference type="EMBL" id="LAZR01055467">
    <property type="protein sequence ID" value="KKK76294.1"/>
    <property type="molecule type" value="Genomic_DNA"/>
</dbReference>
<organism evidence="1">
    <name type="scientific">marine sediment metagenome</name>
    <dbReference type="NCBI Taxonomy" id="412755"/>
    <lineage>
        <taxon>unclassified sequences</taxon>
        <taxon>metagenomes</taxon>
        <taxon>ecological metagenomes</taxon>
    </lineage>
</organism>
<dbReference type="AlphaFoldDB" id="A0A0F9ACS0"/>
<protein>
    <submittedName>
        <fullName evidence="1">Uncharacterized protein</fullName>
    </submittedName>
</protein>
<name>A0A0F9ACS0_9ZZZZ</name>